<organism evidence="1 2">
    <name type="scientific">Oedothorax gibbosus</name>
    <dbReference type="NCBI Taxonomy" id="931172"/>
    <lineage>
        <taxon>Eukaryota</taxon>
        <taxon>Metazoa</taxon>
        <taxon>Ecdysozoa</taxon>
        <taxon>Arthropoda</taxon>
        <taxon>Chelicerata</taxon>
        <taxon>Arachnida</taxon>
        <taxon>Araneae</taxon>
        <taxon>Araneomorphae</taxon>
        <taxon>Entelegynae</taxon>
        <taxon>Araneoidea</taxon>
        <taxon>Linyphiidae</taxon>
        <taxon>Erigoninae</taxon>
        <taxon>Oedothorax</taxon>
    </lineage>
</organism>
<dbReference type="Proteomes" id="UP000827092">
    <property type="component" value="Unassembled WGS sequence"/>
</dbReference>
<reference evidence="1 2" key="1">
    <citation type="journal article" date="2022" name="Nat. Ecol. Evol.">
        <title>A masculinizing supergene underlies an exaggerated male reproductive morph in a spider.</title>
        <authorList>
            <person name="Hendrickx F."/>
            <person name="De Corte Z."/>
            <person name="Sonet G."/>
            <person name="Van Belleghem S.M."/>
            <person name="Kostlbacher S."/>
            <person name="Vangestel C."/>
        </authorList>
    </citation>
    <scope>NUCLEOTIDE SEQUENCE [LARGE SCALE GENOMIC DNA]</scope>
    <source>
        <strain evidence="1">W744_W776</strain>
    </source>
</reference>
<dbReference type="AlphaFoldDB" id="A0AAV6TIE9"/>
<protein>
    <submittedName>
        <fullName evidence="1">Uncharacterized protein</fullName>
    </submittedName>
</protein>
<sequence length="144" mass="16029">MQRPKLVALATRLKMTPTQQAAYTKALITEAGGDTSKIATSYTTTDKYRHRVAKTISNNSIEEWIPPTYATLHWDSKLMPSLTNQHVMEERLTVIVGNQSELKLLGVPAYQPGTVQASGDIIANHIVPFASFLALYKFHHQHGL</sequence>
<accession>A0AAV6TIE9</accession>
<dbReference type="EMBL" id="JAFNEN010004121">
    <property type="protein sequence ID" value="KAG8171348.1"/>
    <property type="molecule type" value="Genomic_DNA"/>
</dbReference>
<keyword evidence="2" id="KW-1185">Reference proteome</keyword>
<gene>
    <name evidence="1" type="ORF">JTE90_007600</name>
</gene>
<comment type="caution">
    <text evidence="1">The sequence shown here is derived from an EMBL/GenBank/DDBJ whole genome shotgun (WGS) entry which is preliminary data.</text>
</comment>
<proteinExistence type="predicted"/>
<evidence type="ECO:0000313" key="1">
    <source>
        <dbReference type="EMBL" id="KAG8171348.1"/>
    </source>
</evidence>
<evidence type="ECO:0000313" key="2">
    <source>
        <dbReference type="Proteomes" id="UP000827092"/>
    </source>
</evidence>
<name>A0AAV6TIE9_9ARAC</name>